<evidence type="ECO:0000313" key="4">
    <source>
        <dbReference type="Proteomes" id="UP001066276"/>
    </source>
</evidence>
<dbReference type="EMBL" id="JANPWB010000001">
    <property type="protein sequence ID" value="KAJ1215161.1"/>
    <property type="molecule type" value="Genomic_DNA"/>
</dbReference>
<keyword evidence="4" id="KW-1185">Reference proteome</keyword>
<proteinExistence type="predicted"/>
<protein>
    <submittedName>
        <fullName evidence="3">Uncharacterized protein</fullName>
    </submittedName>
</protein>
<evidence type="ECO:0000256" key="2">
    <source>
        <dbReference type="SAM" id="MobiDB-lite"/>
    </source>
</evidence>
<organism evidence="3 4">
    <name type="scientific">Pleurodeles waltl</name>
    <name type="common">Iberian ribbed newt</name>
    <dbReference type="NCBI Taxonomy" id="8319"/>
    <lineage>
        <taxon>Eukaryota</taxon>
        <taxon>Metazoa</taxon>
        <taxon>Chordata</taxon>
        <taxon>Craniata</taxon>
        <taxon>Vertebrata</taxon>
        <taxon>Euteleostomi</taxon>
        <taxon>Amphibia</taxon>
        <taxon>Batrachia</taxon>
        <taxon>Caudata</taxon>
        <taxon>Salamandroidea</taxon>
        <taxon>Salamandridae</taxon>
        <taxon>Pleurodelinae</taxon>
        <taxon>Pleurodeles</taxon>
    </lineage>
</organism>
<reference evidence="3" key="1">
    <citation type="journal article" date="2022" name="bioRxiv">
        <title>Sequencing and chromosome-scale assembly of the giantPleurodeles waltlgenome.</title>
        <authorList>
            <person name="Brown T."/>
            <person name="Elewa A."/>
            <person name="Iarovenko S."/>
            <person name="Subramanian E."/>
            <person name="Araus A.J."/>
            <person name="Petzold A."/>
            <person name="Susuki M."/>
            <person name="Suzuki K.-i.T."/>
            <person name="Hayashi T."/>
            <person name="Toyoda A."/>
            <person name="Oliveira C."/>
            <person name="Osipova E."/>
            <person name="Leigh N.D."/>
            <person name="Simon A."/>
            <person name="Yun M.H."/>
        </authorList>
    </citation>
    <scope>NUCLEOTIDE SEQUENCE</scope>
    <source>
        <strain evidence="3">20211129_DDA</strain>
        <tissue evidence="3">Liver</tissue>
    </source>
</reference>
<keyword evidence="1" id="KW-0175">Coiled coil</keyword>
<comment type="caution">
    <text evidence="3">The sequence shown here is derived from an EMBL/GenBank/DDBJ whole genome shotgun (WGS) entry which is preliminary data.</text>
</comment>
<evidence type="ECO:0000313" key="3">
    <source>
        <dbReference type="EMBL" id="KAJ1215161.1"/>
    </source>
</evidence>
<dbReference type="AlphaFoldDB" id="A0AAV7WR46"/>
<sequence>MTEFKSCIQEVKQDIDGLGDRVNDMEQALEEWMEDLEVLLRPVATLEEQQLDSHLKYEDVKNSNRRNNTRIRGVPEGMEGTDIMSFVAKFLHTIHRDPDTSPPMPDRAHMVGIMTSHSTP</sequence>
<feature type="region of interest" description="Disordered" evidence="2">
    <location>
        <begin position="57"/>
        <end position="77"/>
    </location>
</feature>
<feature type="coiled-coil region" evidence="1">
    <location>
        <begin position="8"/>
        <end position="35"/>
    </location>
</feature>
<name>A0AAV7WR46_PLEWA</name>
<evidence type="ECO:0000256" key="1">
    <source>
        <dbReference type="SAM" id="Coils"/>
    </source>
</evidence>
<accession>A0AAV7WR46</accession>
<dbReference type="Proteomes" id="UP001066276">
    <property type="component" value="Chromosome 1_1"/>
</dbReference>
<dbReference type="Gene3D" id="3.30.70.1820">
    <property type="entry name" value="L1 transposable element, RRM domain"/>
    <property type="match status" value="1"/>
</dbReference>
<gene>
    <name evidence="3" type="ORF">NDU88_002770</name>
</gene>